<feature type="coiled-coil region" evidence="5">
    <location>
        <begin position="256"/>
        <end position="283"/>
    </location>
</feature>
<feature type="transmembrane region" description="Helical" evidence="6">
    <location>
        <begin position="353"/>
        <end position="378"/>
    </location>
</feature>
<evidence type="ECO:0000313" key="10">
    <source>
        <dbReference type="Proteomes" id="UP000305647"/>
    </source>
</evidence>
<comment type="subcellular location">
    <subcellularLocation>
        <location evidence="1">Membrane</location>
        <topology evidence="1">Multi-pass membrane protein</topology>
    </subcellularLocation>
</comment>
<feature type="transmembrane region" description="Helical" evidence="6">
    <location>
        <begin position="213"/>
        <end position="238"/>
    </location>
</feature>
<dbReference type="InterPro" id="IPR022535">
    <property type="entry name" value="Golgi_pH-regulator_cons_dom"/>
</dbReference>
<name>A0A4T0R6T9_9BASI</name>
<dbReference type="Pfam" id="PF12537">
    <property type="entry name" value="GPHR_N"/>
    <property type="match status" value="1"/>
</dbReference>
<comment type="caution">
    <text evidence="9">The sequence shown here is derived from an EMBL/GenBank/DDBJ whole genome shotgun (WGS) entry which is preliminary data.</text>
</comment>
<evidence type="ECO:0000256" key="6">
    <source>
        <dbReference type="SAM" id="Phobius"/>
    </source>
</evidence>
<feature type="transmembrane region" description="Helical" evidence="6">
    <location>
        <begin position="95"/>
        <end position="115"/>
    </location>
</feature>
<organism evidence="9 10">
    <name type="scientific">Wallemia mellicola</name>
    <dbReference type="NCBI Taxonomy" id="1708541"/>
    <lineage>
        <taxon>Eukaryota</taxon>
        <taxon>Fungi</taxon>
        <taxon>Dikarya</taxon>
        <taxon>Basidiomycota</taxon>
        <taxon>Wallemiomycotina</taxon>
        <taxon>Wallemiomycetes</taxon>
        <taxon>Wallemiales</taxon>
        <taxon>Wallemiaceae</taxon>
        <taxon>Wallemia</taxon>
    </lineage>
</organism>
<evidence type="ECO:0000256" key="1">
    <source>
        <dbReference type="ARBA" id="ARBA00004141"/>
    </source>
</evidence>
<dbReference type="InterPro" id="IPR015672">
    <property type="entry name" value="GPHR/GTG"/>
</dbReference>
<keyword evidence="3 6" id="KW-1133">Transmembrane helix</keyword>
<gene>
    <name evidence="9" type="ORF">E3Q10_02106</name>
</gene>
<feature type="transmembrane region" description="Helical" evidence="6">
    <location>
        <begin position="127"/>
        <end position="152"/>
    </location>
</feature>
<feature type="domain" description="Golgi pH regulator conserved" evidence="8">
    <location>
        <begin position="209"/>
        <end position="272"/>
    </location>
</feature>
<feature type="transmembrane region" description="Helical" evidence="6">
    <location>
        <begin position="172"/>
        <end position="193"/>
    </location>
</feature>
<sequence>MQATDVRDGIFITAVELISFSLARKFLLRSLQPSLKDASEDRKYNEDMDDDAPLLPTLNGSSRPSIASIQAKLSLRNLKSLTTFTTSTALNISRWAFSMVFAQAAKIIVIAMFNIGNMLQTPAVEIAFKIALGLLLGFVIFLIPYLQCFLFVRLRQASTAAIDTNPPLLRTIKISLIPFACYLLLFSTIPLPLSNASSLLGKALVRSVGMGVIILAVLSGIGVVSTTFMFLHAAFVYVTCLTTYKSIRLPVSVEDIETSEKALNHVQNQLDEVKEKVHNAEITAHAKMAEDEGMPSVIPKWMTSWTRSPTVPGPLRMELNGLQSLESQMVIDLNELKFKYDRQEFSKTIKGKLYVFLGHAFAVYCIARVIVSLINLMFRRSSTESSPDYVSKILGGILAHLFNNPDSSAVYAKQISVVSIGAIIISNVKALLLAVNRIFKKIAGTTNVAGNSSTRSSTSFLIFLLSQLMGSFFLTMLVQLNTSLSANTTFTLLNSLPAVDLFGTAFDAPFVISVALTTIIKKL</sequence>
<evidence type="ECO:0000259" key="8">
    <source>
        <dbReference type="Pfam" id="PF12537"/>
    </source>
</evidence>
<feature type="transmembrane region" description="Helical" evidence="6">
    <location>
        <begin position="415"/>
        <end position="439"/>
    </location>
</feature>
<dbReference type="InterPro" id="IPR025969">
    <property type="entry name" value="ABA_GPCR_dom"/>
</dbReference>
<evidence type="ECO:0000256" key="3">
    <source>
        <dbReference type="ARBA" id="ARBA00022989"/>
    </source>
</evidence>
<feature type="transmembrane region" description="Helical" evidence="6">
    <location>
        <begin position="501"/>
        <end position="520"/>
    </location>
</feature>
<dbReference type="PANTHER" id="PTHR15948">
    <property type="entry name" value="G-PROTEIN COUPLED RECEPTOR 89-RELATED"/>
    <property type="match status" value="1"/>
</dbReference>
<keyword evidence="4 6" id="KW-0472">Membrane</keyword>
<dbReference type="EMBL" id="SPRO01000019">
    <property type="protein sequence ID" value="TIC30397.1"/>
    <property type="molecule type" value="Genomic_DNA"/>
</dbReference>
<reference evidence="9 10" key="1">
    <citation type="submission" date="2019-03" db="EMBL/GenBank/DDBJ databases">
        <title>Sequencing 25 genomes of Wallemia mellicola.</title>
        <authorList>
            <person name="Gostincar C."/>
        </authorList>
    </citation>
    <scope>NUCLEOTIDE SEQUENCE [LARGE SCALE GENOMIC DNA]</scope>
    <source>
        <strain evidence="9 10">EXF-8738</strain>
    </source>
</reference>
<evidence type="ECO:0000256" key="2">
    <source>
        <dbReference type="ARBA" id="ARBA00022692"/>
    </source>
</evidence>
<evidence type="ECO:0008006" key="11">
    <source>
        <dbReference type="Google" id="ProtNLM"/>
    </source>
</evidence>
<keyword evidence="2 6" id="KW-0812">Transmembrane</keyword>
<evidence type="ECO:0000259" key="7">
    <source>
        <dbReference type="Pfam" id="PF12430"/>
    </source>
</evidence>
<keyword evidence="5" id="KW-0175">Coiled coil</keyword>
<feature type="transmembrane region" description="Helical" evidence="6">
    <location>
        <begin position="460"/>
        <end position="481"/>
    </location>
</feature>
<protein>
    <recommendedName>
        <fullName evidence="11">Abscisic acid G-protein coupled receptor-like domain-containing protein</fullName>
    </recommendedName>
</protein>
<dbReference type="Pfam" id="PF12430">
    <property type="entry name" value="ABA_GPCR"/>
    <property type="match status" value="1"/>
</dbReference>
<accession>A0A4T0R6T9</accession>
<feature type="domain" description="Abscisic acid G-protein coupled receptor-like" evidence="7">
    <location>
        <begin position="345"/>
        <end position="520"/>
    </location>
</feature>
<proteinExistence type="predicted"/>
<evidence type="ECO:0000256" key="5">
    <source>
        <dbReference type="SAM" id="Coils"/>
    </source>
</evidence>
<dbReference type="PANTHER" id="PTHR15948:SF0">
    <property type="entry name" value="GOLGI PH REGULATOR A-RELATED"/>
    <property type="match status" value="1"/>
</dbReference>
<evidence type="ECO:0000313" key="9">
    <source>
        <dbReference type="EMBL" id="TIC30397.1"/>
    </source>
</evidence>
<dbReference type="Proteomes" id="UP000305647">
    <property type="component" value="Unassembled WGS sequence"/>
</dbReference>
<dbReference type="AlphaFoldDB" id="A0A4T0R6T9"/>
<dbReference type="GO" id="GO:0016020">
    <property type="term" value="C:membrane"/>
    <property type="evidence" value="ECO:0007669"/>
    <property type="project" value="UniProtKB-SubCell"/>
</dbReference>
<evidence type="ECO:0000256" key="4">
    <source>
        <dbReference type="ARBA" id="ARBA00023136"/>
    </source>
</evidence>